<feature type="domain" description="Hs1pro-1 C-terminal" evidence="2">
    <location>
        <begin position="208"/>
        <end position="277"/>
    </location>
</feature>
<protein>
    <submittedName>
        <fullName evidence="4">Uncharacterized protein</fullName>
    </submittedName>
</protein>
<accession>A0A822YWX8</accession>
<evidence type="ECO:0000259" key="2">
    <source>
        <dbReference type="Pfam" id="PF07014"/>
    </source>
</evidence>
<keyword evidence="1" id="KW-0472">Membrane</keyword>
<dbReference type="EMBL" id="DUZY01000005">
    <property type="protein sequence ID" value="DAD38584.1"/>
    <property type="molecule type" value="Genomic_DNA"/>
</dbReference>
<dbReference type="GO" id="GO:0006952">
    <property type="term" value="P:defense response"/>
    <property type="evidence" value="ECO:0007669"/>
    <property type="project" value="InterPro"/>
</dbReference>
<sequence length="277" mass="31256">MKHHTNKSCGWLPPPLCFVVSVLAIYLLLPHLPVWLINNLSTFQGLTNYGRLMSSLATRTSPFSNQLASSGNQHEWRCQLESLATHQIKIIAILCKDDVEVVQTCGTAPMAVLNSSNDVLARNRSFAIWNHPGGTPIVSHTNEASMLPRLVTWQKSEDIASKILFSTNPSDRRNLDNHENQTLFTTHQMLELWIQLLLVIQASLEAFHRVEDLYLFIDPEGFLRLKNQLAVNALIESEAFYFRSKALIEITKSSKYLKQRVPIILGMEVDPKGGPKV</sequence>
<reference evidence="4 5" key="1">
    <citation type="journal article" date="2020" name="Mol. Biol. Evol.">
        <title>Distinct Expression and Methylation Patterns for Genes with Different Fates following a Single Whole-Genome Duplication in Flowering Plants.</title>
        <authorList>
            <person name="Shi T."/>
            <person name="Rahmani R.S."/>
            <person name="Gugger P.F."/>
            <person name="Wang M."/>
            <person name="Li H."/>
            <person name="Zhang Y."/>
            <person name="Li Z."/>
            <person name="Wang Q."/>
            <person name="Van de Peer Y."/>
            <person name="Marchal K."/>
            <person name="Chen J."/>
        </authorList>
    </citation>
    <scope>NUCLEOTIDE SEQUENCE [LARGE SCALE GENOMIC DNA]</scope>
    <source>
        <tissue evidence="4">Leaf</tissue>
    </source>
</reference>
<dbReference type="Pfam" id="PF07014">
    <property type="entry name" value="Hs1pro-1_C"/>
    <property type="match status" value="1"/>
</dbReference>
<feature type="transmembrane region" description="Helical" evidence="1">
    <location>
        <begin position="12"/>
        <end position="29"/>
    </location>
</feature>
<dbReference type="InterPro" id="IPR038759">
    <property type="entry name" value="HSPRO1/HSPRO2"/>
</dbReference>
<dbReference type="InterPro" id="IPR009743">
    <property type="entry name" value="Hs1pro-1_C"/>
</dbReference>
<dbReference type="PANTHER" id="PTHR34795:SF1">
    <property type="entry name" value="NEMATODE RESISTANCE PROTEIN-LIKE HSPRO1"/>
    <property type="match status" value="1"/>
</dbReference>
<name>A0A822YWX8_NELNU</name>
<evidence type="ECO:0000313" key="5">
    <source>
        <dbReference type="Proteomes" id="UP000607653"/>
    </source>
</evidence>
<organism evidence="4 5">
    <name type="scientific">Nelumbo nucifera</name>
    <name type="common">Sacred lotus</name>
    <dbReference type="NCBI Taxonomy" id="4432"/>
    <lineage>
        <taxon>Eukaryota</taxon>
        <taxon>Viridiplantae</taxon>
        <taxon>Streptophyta</taxon>
        <taxon>Embryophyta</taxon>
        <taxon>Tracheophyta</taxon>
        <taxon>Spermatophyta</taxon>
        <taxon>Magnoliopsida</taxon>
        <taxon>Proteales</taxon>
        <taxon>Nelumbonaceae</taxon>
        <taxon>Nelumbo</taxon>
    </lineage>
</organism>
<keyword evidence="1" id="KW-0812">Transmembrane</keyword>
<gene>
    <name evidence="4" type="ORF">HUJ06_012906</name>
</gene>
<dbReference type="PANTHER" id="PTHR34795">
    <property type="entry name" value="NEMATODE RESISTANCE PROTEIN-LIKE HSPRO1"/>
    <property type="match status" value="1"/>
</dbReference>
<evidence type="ECO:0000313" key="4">
    <source>
        <dbReference type="EMBL" id="DAD38584.1"/>
    </source>
</evidence>
<proteinExistence type="predicted"/>
<dbReference type="Proteomes" id="UP000607653">
    <property type="component" value="Unassembled WGS sequence"/>
</dbReference>
<feature type="domain" description="Nematode resistance protein-like HSPRO1 N-terminal" evidence="3">
    <location>
        <begin position="71"/>
        <end position="166"/>
    </location>
</feature>
<dbReference type="AlphaFoldDB" id="A0A822YWX8"/>
<keyword evidence="5" id="KW-1185">Reference proteome</keyword>
<dbReference type="Pfam" id="PF07231">
    <property type="entry name" value="Hs1pro-1_N"/>
    <property type="match status" value="1"/>
</dbReference>
<evidence type="ECO:0000259" key="3">
    <source>
        <dbReference type="Pfam" id="PF07231"/>
    </source>
</evidence>
<keyword evidence="1" id="KW-1133">Transmembrane helix</keyword>
<comment type="caution">
    <text evidence="4">The sequence shown here is derived from an EMBL/GenBank/DDBJ whole genome shotgun (WGS) entry which is preliminary data.</text>
</comment>
<evidence type="ECO:0000256" key="1">
    <source>
        <dbReference type="SAM" id="Phobius"/>
    </source>
</evidence>
<dbReference type="InterPro" id="IPR009869">
    <property type="entry name" value="HSPRO1_N"/>
</dbReference>